<dbReference type="AlphaFoldDB" id="A0A8X6MRF9"/>
<evidence type="ECO:0000313" key="1">
    <source>
        <dbReference type="EMBL" id="GFS73680.1"/>
    </source>
</evidence>
<dbReference type="EMBL" id="BMAW01050056">
    <property type="protein sequence ID" value="GFS73680.1"/>
    <property type="molecule type" value="Genomic_DNA"/>
</dbReference>
<name>A0A8X6MRF9_NEPPI</name>
<protein>
    <submittedName>
        <fullName evidence="1">Uncharacterized protein</fullName>
    </submittedName>
</protein>
<sequence>MIGLQPEALAEGISTDESDAVSVSLKASCSLYFGGWYHDRYPFHTRLNRMSTANCVLDLENRDRLFHHPNQYLRHLTLLKIF</sequence>
<dbReference type="OrthoDB" id="6456659at2759"/>
<accession>A0A8X6MRF9</accession>
<gene>
    <name evidence="1" type="ORF">NPIL_668081</name>
</gene>
<dbReference type="Proteomes" id="UP000887013">
    <property type="component" value="Unassembled WGS sequence"/>
</dbReference>
<keyword evidence="2" id="KW-1185">Reference proteome</keyword>
<reference evidence="1" key="1">
    <citation type="submission" date="2020-08" db="EMBL/GenBank/DDBJ databases">
        <title>Multicomponent nature underlies the extraordinary mechanical properties of spider dragline silk.</title>
        <authorList>
            <person name="Kono N."/>
            <person name="Nakamura H."/>
            <person name="Mori M."/>
            <person name="Yoshida Y."/>
            <person name="Ohtoshi R."/>
            <person name="Malay A.D."/>
            <person name="Moran D.A.P."/>
            <person name="Tomita M."/>
            <person name="Numata K."/>
            <person name="Arakawa K."/>
        </authorList>
    </citation>
    <scope>NUCLEOTIDE SEQUENCE</scope>
</reference>
<organism evidence="1 2">
    <name type="scientific">Nephila pilipes</name>
    <name type="common">Giant wood spider</name>
    <name type="synonym">Nephila maculata</name>
    <dbReference type="NCBI Taxonomy" id="299642"/>
    <lineage>
        <taxon>Eukaryota</taxon>
        <taxon>Metazoa</taxon>
        <taxon>Ecdysozoa</taxon>
        <taxon>Arthropoda</taxon>
        <taxon>Chelicerata</taxon>
        <taxon>Arachnida</taxon>
        <taxon>Araneae</taxon>
        <taxon>Araneomorphae</taxon>
        <taxon>Entelegynae</taxon>
        <taxon>Araneoidea</taxon>
        <taxon>Nephilidae</taxon>
        <taxon>Nephila</taxon>
    </lineage>
</organism>
<comment type="caution">
    <text evidence="1">The sequence shown here is derived from an EMBL/GenBank/DDBJ whole genome shotgun (WGS) entry which is preliminary data.</text>
</comment>
<proteinExistence type="predicted"/>
<evidence type="ECO:0000313" key="2">
    <source>
        <dbReference type="Proteomes" id="UP000887013"/>
    </source>
</evidence>